<dbReference type="InterPro" id="IPR051447">
    <property type="entry name" value="Lipoprotein-release_system"/>
</dbReference>
<evidence type="ECO:0000256" key="7">
    <source>
        <dbReference type="SAM" id="Phobius"/>
    </source>
</evidence>
<evidence type="ECO:0000256" key="5">
    <source>
        <dbReference type="ARBA" id="ARBA00023136"/>
    </source>
</evidence>
<feature type="transmembrane region" description="Helical" evidence="7">
    <location>
        <begin position="271"/>
        <end position="296"/>
    </location>
</feature>
<gene>
    <name evidence="10" type="ORF">Tci_000160</name>
</gene>
<feature type="region of interest" description="Disordered" evidence="6">
    <location>
        <begin position="395"/>
        <end position="432"/>
    </location>
</feature>
<evidence type="ECO:0000256" key="1">
    <source>
        <dbReference type="ARBA" id="ARBA00004651"/>
    </source>
</evidence>
<feature type="compositionally biased region" description="Low complexity" evidence="6">
    <location>
        <begin position="395"/>
        <end position="404"/>
    </location>
</feature>
<comment type="subcellular location">
    <subcellularLocation>
        <location evidence="1">Cell membrane</location>
        <topology evidence="1">Multi-pass membrane protein</topology>
    </subcellularLocation>
</comment>
<dbReference type="AlphaFoldDB" id="A0A699GEC3"/>
<accession>A0A699GEC3</accession>
<evidence type="ECO:0000313" key="10">
    <source>
        <dbReference type="EMBL" id="GEU28182.1"/>
    </source>
</evidence>
<keyword evidence="3 7" id="KW-0812">Transmembrane</keyword>
<dbReference type="GO" id="GO:0044874">
    <property type="term" value="P:lipoprotein localization to outer membrane"/>
    <property type="evidence" value="ECO:0007669"/>
    <property type="project" value="TreeGrafter"/>
</dbReference>
<evidence type="ECO:0000256" key="6">
    <source>
        <dbReference type="SAM" id="MobiDB-lite"/>
    </source>
</evidence>
<dbReference type="InterPro" id="IPR003838">
    <property type="entry name" value="ABC3_permease_C"/>
</dbReference>
<feature type="domain" description="MacB-like periplasmic core" evidence="9">
    <location>
        <begin position="2"/>
        <end position="196"/>
    </location>
</feature>
<keyword evidence="2" id="KW-1003">Cell membrane</keyword>
<feature type="region of interest" description="Disordered" evidence="6">
    <location>
        <begin position="852"/>
        <end position="958"/>
    </location>
</feature>
<evidence type="ECO:0000256" key="4">
    <source>
        <dbReference type="ARBA" id="ARBA00022989"/>
    </source>
</evidence>
<name>A0A699GEC3_TANCI</name>
<dbReference type="PANTHER" id="PTHR30489:SF0">
    <property type="entry name" value="LIPOPROTEIN-RELEASING SYSTEM TRANSMEMBRANE PROTEIN LOLE"/>
    <property type="match status" value="1"/>
</dbReference>
<feature type="compositionally biased region" description="Basic and acidic residues" evidence="6">
    <location>
        <begin position="801"/>
        <end position="812"/>
    </location>
</feature>
<dbReference type="EMBL" id="BKCJ010000002">
    <property type="protein sequence ID" value="GEU28182.1"/>
    <property type="molecule type" value="Genomic_DNA"/>
</dbReference>
<dbReference type="PANTHER" id="PTHR30489">
    <property type="entry name" value="LIPOPROTEIN-RELEASING SYSTEM TRANSMEMBRANE PROTEIN LOLE"/>
    <property type="match status" value="1"/>
</dbReference>
<proteinExistence type="predicted"/>
<dbReference type="GO" id="GO:0098797">
    <property type="term" value="C:plasma membrane protein complex"/>
    <property type="evidence" value="ECO:0007669"/>
    <property type="project" value="TreeGrafter"/>
</dbReference>
<comment type="caution">
    <text evidence="10">The sequence shown here is derived from an EMBL/GenBank/DDBJ whole genome shotgun (WGS) entry which is preliminary data.</text>
</comment>
<dbReference type="Pfam" id="PF02687">
    <property type="entry name" value="FtsX"/>
    <property type="match status" value="1"/>
</dbReference>
<sequence>MNGFQKEVTGRMLSVLAHVEVFDNSGSMPNWRDQAAAARKNAAVTGAAPFAEMQGMLVREDILRPAIVRGVLPDLEPAVSDVAKQTRRGSFAQLQPGAYNIVLGIELARALHVSLGEKVTLALAQGQATPAGVLPRVRSFTVVGIFEAGHNEFDATLAFVHLTDAEKLLRLDAPAGLRLRLADMHQAPQVAEELKRSMPGDLTVRDWSKLNATWFGAVQIEKRMMSIILALIIAVAAFNLVSTLVMTVTDKQADIAILRTLGATPGSIMKIFMVQGALVGILGALLGLAGGVLVALNIDVIVPFIEHLLGVQFLSKDIYSNSTVPSDLRWPDVFKIGGLAVILAFCSTTGRAVVPQPGQDVHPGQLFGAGAGRHRHRCAARRTRGHRGRVRLGQVHAAAPAGRARYAHDRPRDAAGPGFRQHERSGARPGAQQVAGLCVPVPPPAARVLGARQRGHAAADPSRQAGGSVEHCCANAGAREPGQAPGLRAGRRTDRQPRPCHGPADLRPDARIVAHAGHGIRDRHPRHRAGAPLRPRAAPDRRRPETVPGLRKPSSAGGGHDRDSCRASGHLRQRRATGGQHPQRLLRAGHSPDLRAARHGGRFARHARAGGASAGRPALRGHRRGRARLLHSHAVRTGHAREADFFLPRATAHRPRLQSADPDPRAQIAGRGAQARAPDCPCRRHRPCVQRQLPAGTGLYRRRLQARLWRRHDLYPRAADQAAGRRTAARSHRAGNRCPRYFTELGASGTQQPGPDSAHRRGLGRVARHLGGGGRFKNHSQCAAGVESPQNSQQIRGLGTPDRRAEVRDTSGPRRVHRIQVQVRRLLVGRRPAGPETVPLVGTLGHRLAAQLHRRGHRHDRNAGHGAHADRLLRRPGTGGNGRDQQGAGADRQESGSRGRRLHDHRLHHVAGLRTKLDRPGRPELPERPAGHAGRRGRLQAIEGAHEHGHPHCRCQARQDHRLQDLPGQ</sequence>
<evidence type="ECO:0000259" key="9">
    <source>
        <dbReference type="Pfam" id="PF12704"/>
    </source>
</evidence>
<evidence type="ECO:0000256" key="3">
    <source>
        <dbReference type="ARBA" id="ARBA00022692"/>
    </source>
</evidence>
<dbReference type="Pfam" id="PF12704">
    <property type="entry name" value="MacB_PCD"/>
    <property type="match status" value="1"/>
</dbReference>
<keyword evidence="4 7" id="KW-1133">Transmembrane helix</keyword>
<feature type="compositionally biased region" description="Basic residues" evidence="6">
    <location>
        <begin position="898"/>
        <end position="911"/>
    </location>
</feature>
<feature type="compositionally biased region" description="Basic and acidic residues" evidence="6">
    <location>
        <begin position="861"/>
        <end position="873"/>
    </location>
</feature>
<evidence type="ECO:0000259" key="8">
    <source>
        <dbReference type="Pfam" id="PF02687"/>
    </source>
</evidence>
<feature type="compositionally biased region" description="Basic and acidic residues" evidence="6">
    <location>
        <begin position="915"/>
        <end position="930"/>
    </location>
</feature>
<reference evidence="10" key="1">
    <citation type="journal article" date="2019" name="Sci. Rep.">
        <title>Draft genome of Tanacetum cinerariifolium, the natural source of mosquito coil.</title>
        <authorList>
            <person name="Yamashiro T."/>
            <person name="Shiraishi A."/>
            <person name="Satake H."/>
            <person name="Nakayama K."/>
        </authorList>
    </citation>
    <scope>NUCLEOTIDE SEQUENCE</scope>
</reference>
<feature type="region of interest" description="Disordered" evidence="6">
    <location>
        <begin position="475"/>
        <end position="590"/>
    </location>
</feature>
<organism evidence="10">
    <name type="scientific">Tanacetum cinerariifolium</name>
    <name type="common">Dalmatian daisy</name>
    <name type="synonym">Chrysanthemum cinerariifolium</name>
    <dbReference type="NCBI Taxonomy" id="118510"/>
    <lineage>
        <taxon>Eukaryota</taxon>
        <taxon>Viridiplantae</taxon>
        <taxon>Streptophyta</taxon>
        <taxon>Embryophyta</taxon>
        <taxon>Tracheophyta</taxon>
        <taxon>Spermatophyta</taxon>
        <taxon>Magnoliopsida</taxon>
        <taxon>eudicotyledons</taxon>
        <taxon>Gunneridae</taxon>
        <taxon>Pentapetalae</taxon>
        <taxon>asterids</taxon>
        <taxon>campanulids</taxon>
        <taxon>Asterales</taxon>
        <taxon>Asteraceae</taxon>
        <taxon>Asteroideae</taxon>
        <taxon>Anthemideae</taxon>
        <taxon>Anthemidinae</taxon>
        <taxon>Tanacetum</taxon>
    </lineage>
</organism>
<dbReference type="InterPro" id="IPR025857">
    <property type="entry name" value="MacB_PCD"/>
</dbReference>
<feature type="domain" description="ABC3 transporter permease C-terminal" evidence="8">
    <location>
        <begin position="227"/>
        <end position="347"/>
    </location>
</feature>
<feature type="region of interest" description="Disordered" evidence="6">
    <location>
        <begin position="785"/>
        <end position="812"/>
    </location>
</feature>
<keyword evidence="5 7" id="KW-0472">Membrane</keyword>
<evidence type="ECO:0000256" key="2">
    <source>
        <dbReference type="ARBA" id="ARBA00022475"/>
    </source>
</evidence>
<protein>
    <submittedName>
        <fullName evidence="10">Uncharacterized protein</fullName>
    </submittedName>
</protein>
<feature type="transmembrane region" description="Helical" evidence="7">
    <location>
        <begin position="227"/>
        <end position="250"/>
    </location>
</feature>